<dbReference type="InterPro" id="IPR003593">
    <property type="entry name" value="AAA+_ATPase"/>
</dbReference>
<evidence type="ECO:0000256" key="2">
    <source>
        <dbReference type="ARBA" id="ARBA00022741"/>
    </source>
</evidence>
<evidence type="ECO:0000256" key="3">
    <source>
        <dbReference type="ARBA" id="ARBA00022840"/>
    </source>
</evidence>
<dbReference type="SMART" id="SM00382">
    <property type="entry name" value="AAA"/>
    <property type="match status" value="1"/>
</dbReference>
<dbReference type="Gene3D" id="2.40.50.100">
    <property type="match status" value="1"/>
</dbReference>
<dbReference type="PROSITE" id="PS50893">
    <property type="entry name" value="ABC_TRANSPORTER_2"/>
    <property type="match status" value="1"/>
</dbReference>
<dbReference type="SUPFAM" id="SSF52540">
    <property type="entry name" value="P-loop containing nucleoside triphosphate hydrolases"/>
    <property type="match status" value="1"/>
</dbReference>
<dbReference type="InterPro" id="IPR047641">
    <property type="entry name" value="ABC_transpr_MalK/UgpC-like"/>
</dbReference>
<accession>A0A212K673</accession>
<sequence length="373" mass="40638">MAQVELKHVEKRFGGNQVIKDLSLVVPDGTFLVIVGPSGCGKSTVLRLIAGLEQLSGGEIHINGKDVAALEPKDRNVAMVFQNYALYPHMNVRENMCYGLKVRKVPKEEQDARVNKAADLLGLAEYLDRTPRQLSGGQRQRVAMGRAIVRDPAVFLFDEPLSNLDASLRNQMRVELRRLHERLGTTSIYVTHDQVEAMTLAKRILVMNKGAMEQYGTPDDLYLRPASVFVARFIGSPNMNMLRCRVTDGVPALGDGTAMPGAVATDITPGPGTRDALLGIRPEDFRLAESGGEGVLRCTAELTEALGADTLVHCAVGQGKDVMESEYGPLLIVRLEGSVRPQPGETLFLAVRPGRAHLFDMATHKRMTGAAEA</sequence>
<dbReference type="GO" id="GO:0008643">
    <property type="term" value="P:carbohydrate transport"/>
    <property type="evidence" value="ECO:0007669"/>
    <property type="project" value="InterPro"/>
</dbReference>
<dbReference type="Pfam" id="PF08402">
    <property type="entry name" value="TOBE_2"/>
    <property type="match status" value="1"/>
</dbReference>
<keyword evidence="1" id="KW-0813">Transport</keyword>
<dbReference type="InterPro" id="IPR008995">
    <property type="entry name" value="Mo/tungstate-bd_C_term_dom"/>
</dbReference>
<gene>
    <name evidence="5" type="primary">ugpC</name>
    <name evidence="5" type="ORF">KL86DPRO_30005</name>
</gene>
<name>A0A212K673_9DELT</name>
<keyword evidence="2" id="KW-0547">Nucleotide-binding</keyword>
<dbReference type="GO" id="GO:0140359">
    <property type="term" value="F:ABC-type transporter activity"/>
    <property type="evidence" value="ECO:0007669"/>
    <property type="project" value="InterPro"/>
</dbReference>
<dbReference type="PROSITE" id="PS00211">
    <property type="entry name" value="ABC_TRANSPORTER_1"/>
    <property type="match status" value="1"/>
</dbReference>
<dbReference type="GO" id="GO:0005524">
    <property type="term" value="F:ATP binding"/>
    <property type="evidence" value="ECO:0007669"/>
    <property type="project" value="UniProtKB-KW"/>
</dbReference>
<evidence type="ECO:0000313" key="5">
    <source>
        <dbReference type="EMBL" id="SBW07142.1"/>
    </source>
</evidence>
<dbReference type="AlphaFoldDB" id="A0A212K673"/>
<evidence type="ECO:0000259" key="4">
    <source>
        <dbReference type="PROSITE" id="PS50893"/>
    </source>
</evidence>
<dbReference type="Pfam" id="PF00005">
    <property type="entry name" value="ABC_tran"/>
    <property type="match status" value="1"/>
</dbReference>
<protein>
    <submittedName>
        <fullName evidence="5">Glycerol-3-phosphate transporter subunit ATP-binding component of ABC superfamily</fullName>
    </submittedName>
</protein>
<keyword evidence="3 5" id="KW-0067">ATP-binding</keyword>
<dbReference type="NCBIfam" id="NF008653">
    <property type="entry name" value="PRK11650.1"/>
    <property type="match status" value="1"/>
</dbReference>
<dbReference type="InterPro" id="IPR003439">
    <property type="entry name" value="ABC_transporter-like_ATP-bd"/>
</dbReference>
<dbReference type="PANTHER" id="PTHR43875:SF1">
    <property type="entry name" value="OSMOPROTECTIVE COMPOUNDS UPTAKE ATP-BINDING PROTEIN GGTA"/>
    <property type="match status" value="1"/>
</dbReference>
<dbReference type="CDD" id="cd03301">
    <property type="entry name" value="ABC_MalK_N"/>
    <property type="match status" value="1"/>
</dbReference>
<dbReference type="Gene3D" id="3.40.50.300">
    <property type="entry name" value="P-loop containing nucleotide triphosphate hydrolases"/>
    <property type="match status" value="1"/>
</dbReference>
<dbReference type="SUPFAM" id="SSF50331">
    <property type="entry name" value="MOP-like"/>
    <property type="match status" value="1"/>
</dbReference>
<dbReference type="InterPro" id="IPR017871">
    <property type="entry name" value="ABC_transporter-like_CS"/>
</dbReference>
<dbReference type="GO" id="GO:0016887">
    <property type="term" value="F:ATP hydrolysis activity"/>
    <property type="evidence" value="ECO:0007669"/>
    <property type="project" value="InterPro"/>
</dbReference>
<reference evidence="5" key="1">
    <citation type="submission" date="2016-04" db="EMBL/GenBank/DDBJ databases">
        <authorList>
            <person name="Evans L.H."/>
            <person name="Alamgir A."/>
            <person name="Owens N."/>
            <person name="Weber N.D."/>
            <person name="Virtaneva K."/>
            <person name="Barbian K."/>
            <person name="Babar A."/>
            <person name="Rosenke K."/>
        </authorList>
    </citation>
    <scope>NUCLEOTIDE SEQUENCE</scope>
    <source>
        <strain evidence="5">86</strain>
    </source>
</reference>
<organism evidence="5">
    <name type="scientific">uncultured delta proteobacterium</name>
    <dbReference type="NCBI Taxonomy" id="34034"/>
    <lineage>
        <taxon>Bacteria</taxon>
        <taxon>Deltaproteobacteria</taxon>
        <taxon>environmental samples</taxon>
    </lineage>
</organism>
<dbReference type="FunFam" id="3.40.50.300:FF:000042">
    <property type="entry name" value="Maltose/maltodextrin ABC transporter, ATP-binding protein"/>
    <property type="match status" value="1"/>
</dbReference>
<dbReference type="InterPro" id="IPR012340">
    <property type="entry name" value="NA-bd_OB-fold"/>
</dbReference>
<dbReference type="GO" id="GO:0055052">
    <property type="term" value="C:ATP-binding cassette (ABC) transporter complex, substrate-binding subunit-containing"/>
    <property type="evidence" value="ECO:0007669"/>
    <property type="project" value="TreeGrafter"/>
</dbReference>
<evidence type="ECO:0000256" key="1">
    <source>
        <dbReference type="ARBA" id="ARBA00022448"/>
    </source>
</evidence>
<proteinExistence type="predicted"/>
<dbReference type="PANTHER" id="PTHR43875">
    <property type="entry name" value="MALTODEXTRIN IMPORT ATP-BINDING PROTEIN MSMX"/>
    <property type="match status" value="1"/>
</dbReference>
<dbReference type="InterPro" id="IPR015855">
    <property type="entry name" value="ABC_transpr_MalK-like"/>
</dbReference>
<dbReference type="InterPro" id="IPR027417">
    <property type="entry name" value="P-loop_NTPase"/>
</dbReference>
<dbReference type="EMBL" id="FLUQ01000003">
    <property type="protein sequence ID" value="SBW07142.1"/>
    <property type="molecule type" value="Genomic_DNA"/>
</dbReference>
<dbReference type="Gene3D" id="2.40.50.140">
    <property type="entry name" value="Nucleic acid-binding proteins"/>
    <property type="match status" value="1"/>
</dbReference>
<feature type="domain" description="ABC transporter" evidence="4">
    <location>
        <begin position="4"/>
        <end position="234"/>
    </location>
</feature>
<dbReference type="InterPro" id="IPR013611">
    <property type="entry name" value="Transp-assoc_OB_typ2"/>
</dbReference>